<keyword evidence="7 16" id="KW-0285">Flavoprotein</keyword>
<keyword evidence="19" id="KW-1185">Reference proteome</keyword>
<dbReference type="NCBIfam" id="NF010480">
    <property type="entry name" value="PRK13905.1"/>
    <property type="match status" value="1"/>
</dbReference>
<dbReference type="InterPro" id="IPR036318">
    <property type="entry name" value="FAD-bd_PCMH-like_sf"/>
</dbReference>
<dbReference type="PANTHER" id="PTHR21071">
    <property type="entry name" value="UDP-N-ACETYLENOLPYRUVOYLGLUCOSAMINE REDUCTASE"/>
    <property type="match status" value="1"/>
</dbReference>
<dbReference type="NCBIfam" id="TIGR00179">
    <property type="entry name" value="murB"/>
    <property type="match status" value="1"/>
</dbReference>
<comment type="function">
    <text evidence="2 16">Cell wall formation.</text>
</comment>
<dbReference type="RefSeq" id="WP_100667539.1">
    <property type="nucleotide sequence ID" value="NZ_CP024955.1"/>
</dbReference>
<evidence type="ECO:0000256" key="7">
    <source>
        <dbReference type="ARBA" id="ARBA00022630"/>
    </source>
</evidence>
<comment type="cofactor">
    <cofactor evidence="1 16">
        <name>FAD</name>
        <dbReference type="ChEBI" id="CHEBI:57692"/>
    </cofactor>
</comment>
<keyword evidence="6 16" id="KW-0132">Cell division</keyword>
<gene>
    <name evidence="16" type="primary">murB</name>
    <name evidence="18" type="ORF">CVV65_07125</name>
</gene>
<feature type="active site" description="Proton donor" evidence="16">
    <location>
        <position position="225"/>
    </location>
</feature>
<keyword evidence="12 16" id="KW-0560">Oxidoreductase</keyword>
<dbReference type="Gene3D" id="3.30.465.10">
    <property type="match status" value="1"/>
</dbReference>
<evidence type="ECO:0000256" key="16">
    <source>
        <dbReference type="HAMAP-Rule" id="MF_00037"/>
    </source>
</evidence>
<feature type="active site" evidence="16">
    <location>
        <position position="175"/>
    </location>
</feature>
<dbReference type="InterPro" id="IPR036635">
    <property type="entry name" value="MurB_C_sf"/>
</dbReference>
<keyword evidence="5 16" id="KW-0963">Cytoplasm</keyword>
<dbReference type="HAMAP" id="MF_00037">
    <property type="entry name" value="MurB"/>
    <property type="match status" value="1"/>
</dbReference>
<evidence type="ECO:0000259" key="17">
    <source>
        <dbReference type="PROSITE" id="PS51387"/>
    </source>
</evidence>
<dbReference type="InterPro" id="IPR016169">
    <property type="entry name" value="FAD-bd_PCMH_sub2"/>
</dbReference>
<evidence type="ECO:0000256" key="4">
    <source>
        <dbReference type="ARBA" id="ARBA00004752"/>
    </source>
</evidence>
<keyword evidence="9 16" id="KW-0521">NADP</keyword>
<dbReference type="InterPro" id="IPR016166">
    <property type="entry name" value="FAD-bd_PCMH"/>
</dbReference>
<keyword evidence="11 16" id="KW-0573">Peptidoglycan synthesis</keyword>
<keyword evidence="13 16" id="KW-0131">Cell cycle</keyword>
<dbReference type="OrthoDB" id="9804753at2"/>
<dbReference type="EC" id="1.3.1.98" evidence="16"/>
<feature type="domain" description="FAD-binding PCMH-type" evidence="17">
    <location>
        <begin position="30"/>
        <end position="212"/>
    </location>
</feature>
<reference evidence="19" key="1">
    <citation type="submission" date="2017-11" db="EMBL/GenBank/DDBJ databases">
        <title>Complete Genome Sequence of Kyrpidia sp. Strain EA-1, a thermophilic, hydrogen-oxidizing Bacterium, isolated from the Azores.</title>
        <authorList>
            <person name="Reiner J.E."/>
            <person name="Lapp C.J."/>
            <person name="Bunk B."/>
            <person name="Gescher J."/>
        </authorList>
    </citation>
    <scope>NUCLEOTIDE SEQUENCE [LARGE SCALE GENOMIC DNA]</scope>
    <source>
        <strain evidence="19">EA-1</strain>
    </source>
</reference>
<dbReference type="InterPro" id="IPR016167">
    <property type="entry name" value="FAD-bd_PCMH_sub1"/>
</dbReference>
<dbReference type="PROSITE" id="PS51387">
    <property type="entry name" value="FAD_PCMH"/>
    <property type="match status" value="1"/>
</dbReference>
<keyword evidence="14 16" id="KW-0961">Cell wall biogenesis/degradation</keyword>
<comment type="catalytic activity">
    <reaction evidence="15 16">
        <text>UDP-N-acetyl-alpha-D-muramate + NADP(+) = UDP-N-acetyl-3-O-(1-carboxyvinyl)-alpha-D-glucosamine + NADPH + H(+)</text>
        <dbReference type="Rhea" id="RHEA:12248"/>
        <dbReference type="ChEBI" id="CHEBI:15378"/>
        <dbReference type="ChEBI" id="CHEBI:57783"/>
        <dbReference type="ChEBI" id="CHEBI:58349"/>
        <dbReference type="ChEBI" id="CHEBI:68483"/>
        <dbReference type="ChEBI" id="CHEBI:70757"/>
        <dbReference type="EC" id="1.3.1.98"/>
    </reaction>
</comment>
<evidence type="ECO:0000256" key="1">
    <source>
        <dbReference type="ARBA" id="ARBA00001974"/>
    </source>
</evidence>
<evidence type="ECO:0000256" key="11">
    <source>
        <dbReference type="ARBA" id="ARBA00022984"/>
    </source>
</evidence>
<evidence type="ECO:0000256" key="5">
    <source>
        <dbReference type="ARBA" id="ARBA00022490"/>
    </source>
</evidence>
<dbReference type="GO" id="GO:0051301">
    <property type="term" value="P:cell division"/>
    <property type="evidence" value="ECO:0007669"/>
    <property type="project" value="UniProtKB-KW"/>
</dbReference>
<dbReference type="GO" id="GO:0071949">
    <property type="term" value="F:FAD binding"/>
    <property type="evidence" value="ECO:0007669"/>
    <property type="project" value="InterPro"/>
</dbReference>
<dbReference type="EMBL" id="CP024955">
    <property type="protein sequence ID" value="ATY84727.1"/>
    <property type="molecule type" value="Genomic_DNA"/>
</dbReference>
<dbReference type="Gene3D" id="3.90.78.10">
    <property type="entry name" value="UDP-N-acetylenolpyruvoylglucosamine reductase, C-terminal domain"/>
    <property type="match status" value="1"/>
</dbReference>
<comment type="subcellular location">
    <subcellularLocation>
        <location evidence="3 16">Cytoplasm</location>
    </subcellularLocation>
</comment>
<evidence type="ECO:0000256" key="15">
    <source>
        <dbReference type="ARBA" id="ARBA00048914"/>
    </source>
</evidence>
<dbReference type="Pfam" id="PF02873">
    <property type="entry name" value="MurB_C"/>
    <property type="match status" value="1"/>
</dbReference>
<keyword evidence="10 16" id="KW-0133">Cell shape</keyword>
<dbReference type="Gene3D" id="3.30.43.10">
    <property type="entry name" value="Uridine Diphospho-n-acetylenolpyruvylglucosamine Reductase, domain 2"/>
    <property type="match status" value="1"/>
</dbReference>
<evidence type="ECO:0000256" key="12">
    <source>
        <dbReference type="ARBA" id="ARBA00023002"/>
    </source>
</evidence>
<feature type="active site" evidence="16">
    <location>
        <position position="295"/>
    </location>
</feature>
<evidence type="ECO:0000313" key="19">
    <source>
        <dbReference type="Proteomes" id="UP000231932"/>
    </source>
</evidence>
<comment type="pathway">
    <text evidence="4 16">Cell wall biogenesis; peptidoglycan biosynthesis.</text>
</comment>
<dbReference type="GO" id="GO:0005829">
    <property type="term" value="C:cytosol"/>
    <property type="evidence" value="ECO:0007669"/>
    <property type="project" value="TreeGrafter"/>
</dbReference>
<proteinExistence type="inferred from homology"/>
<dbReference type="InterPro" id="IPR006094">
    <property type="entry name" value="Oxid_FAD_bind_N"/>
</dbReference>
<accession>A0A2K8N7E2</accession>
<dbReference type="Proteomes" id="UP000231932">
    <property type="component" value="Chromosome"/>
</dbReference>
<evidence type="ECO:0000256" key="8">
    <source>
        <dbReference type="ARBA" id="ARBA00022827"/>
    </source>
</evidence>
<dbReference type="AlphaFoldDB" id="A0A2K8N7E2"/>
<evidence type="ECO:0000256" key="3">
    <source>
        <dbReference type="ARBA" id="ARBA00004496"/>
    </source>
</evidence>
<name>A0A2K8N7E2_9BACL</name>
<keyword evidence="8 16" id="KW-0274">FAD</keyword>
<sequence length="307" mass="33202">MKEEIWSILSRVDVGRVLRDEPMARHTTWRIGGPADVLVLPEEQDQIRRLMALVGERGWPWLVIGKGSNLLVRDGGIRGVVVKLADNWSQMELEGTTLVAQSGRLIVSAANHAIHWGLAGLEFATGIPGSVGGAVRMNAGAHGGEIKDVLTWADLVFPDGSLIRKSNDELGFGYRTSRVAEWGALVVRAAFGLAPGDTAEMMSRVKAWTQRRRQTQPLAQASAGSVFRNPVNHYAARLIEEAGLKGRRVGGAQISPVHANFIVNLGGATAGDVLALIHLAQEEVYRKFAVRLMPEVRIVGEDVETGG</sequence>
<evidence type="ECO:0000256" key="13">
    <source>
        <dbReference type="ARBA" id="ARBA00023306"/>
    </source>
</evidence>
<dbReference type="GO" id="GO:0009252">
    <property type="term" value="P:peptidoglycan biosynthetic process"/>
    <property type="evidence" value="ECO:0007669"/>
    <property type="project" value="UniProtKB-UniRule"/>
</dbReference>
<organism evidence="18 19">
    <name type="scientific">Kyrpidia spormannii</name>
    <dbReference type="NCBI Taxonomy" id="2055160"/>
    <lineage>
        <taxon>Bacteria</taxon>
        <taxon>Bacillati</taxon>
        <taxon>Bacillota</taxon>
        <taxon>Bacilli</taxon>
        <taxon>Bacillales</taxon>
        <taxon>Alicyclobacillaceae</taxon>
        <taxon>Kyrpidia</taxon>
    </lineage>
</organism>
<dbReference type="SUPFAM" id="SSF56176">
    <property type="entry name" value="FAD-binding/transporter-associated domain-like"/>
    <property type="match status" value="1"/>
</dbReference>
<evidence type="ECO:0000256" key="14">
    <source>
        <dbReference type="ARBA" id="ARBA00023316"/>
    </source>
</evidence>
<dbReference type="UniPathway" id="UPA00219"/>
<evidence type="ECO:0000256" key="10">
    <source>
        <dbReference type="ARBA" id="ARBA00022960"/>
    </source>
</evidence>
<dbReference type="SUPFAM" id="SSF56194">
    <property type="entry name" value="Uridine diphospho-N-Acetylenolpyruvylglucosamine reductase, MurB, C-terminal domain"/>
    <property type="match status" value="1"/>
</dbReference>
<comment type="similarity">
    <text evidence="16">Belongs to the MurB family.</text>
</comment>
<evidence type="ECO:0000256" key="2">
    <source>
        <dbReference type="ARBA" id="ARBA00003921"/>
    </source>
</evidence>
<evidence type="ECO:0000256" key="9">
    <source>
        <dbReference type="ARBA" id="ARBA00022857"/>
    </source>
</evidence>
<dbReference type="Pfam" id="PF01565">
    <property type="entry name" value="FAD_binding_4"/>
    <property type="match status" value="1"/>
</dbReference>
<dbReference type="InterPro" id="IPR011601">
    <property type="entry name" value="MurB_C"/>
</dbReference>
<protein>
    <recommendedName>
        <fullName evidence="16">UDP-N-acetylenolpyruvoylglucosamine reductase</fullName>
        <ecNumber evidence="16">1.3.1.98</ecNumber>
    </recommendedName>
    <alternativeName>
        <fullName evidence="16">UDP-N-acetylmuramate dehydrogenase</fullName>
    </alternativeName>
</protein>
<dbReference type="GO" id="GO:0008360">
    <property type="term" value="P:regulation of cell shape"/>
    <property type="evidence" value="ECO:0007669"/>
    <property type="project" value="UniProtKB-KW"/>
</dbReference>
<dbReference type="GO" id="GO:0008762">
    <property type="term" value="F:UDP-N-acetylmuramate dehydrogenase activity"/>
    <property type="evidence" value="ECO:0007669"/>
    <property type="project" value="UniProtKB-UniRule"/>
</dbReference>
<dbReference type="PANTHER" id="PTHR21071:SF4">
    <property type="entry name" value="UDP-N-ACETYLENOLPYRUVOYLGLUCOSAMINE REDUCTASE"/>
    <property type="match status" value="1"/>
</dbReference>
<dbReference type="InterPro" id="IPR003170">
    <property type="entry name" value="MurB"/>
</dbReference>
<dbReference type="KEGG" id="kyr:CVV65_07125"/>
<dbReference type="GO" id="GO:0071555">
    <property type="term" value="P:cell wall organization"/>
    <property type="evidence" value="ECO:0007669"/>
    <property type="project" value="UniProtKB-KW"/>
</dbReference>
<evidence type="ECO:0000313" key="18">
    <source>
        <dbReference type="EMBL" id="ATY84727.1"/>
    </source>
</evidence>
<evidence type="ECO:0000256" key="6">
    <source>
        <dbReference type="ARBA" id="ARBA00022618"/>
    </source>
</evidence>